<feature type="non-terminal residue" evidence="3">
    <location>
        <position position="1"/>
    </location>
</feature>
<keyword evidence="1" id="KW-0547">Nucleotide-binding</keyword>
<dbReference type="EMBL" id="JAHRHJ020000001">
    <property type="protein sequence ID" value="KAH9329449.1"/>
    <property type="molecule type" value="Genomic_DNA"/>
</dbReference>
<accession>A0AA38LMP3</accession>
<keyword evidence="2" id="KW-0067">ATP-binding</keyword>
<dbReference type="GO" id="GO:0016301">
    <property type="term" value="F:kinase activity"/>
    <property type="evidence" value="ECO:0007669"/>
    <property type="project" value="TreeGrafter"/>
</dbReference>
<evidence type="ECO:0000313" key="4">
    <source>
        <dbReference type="Proteomes" id="UP000824469"/>
    </source>
</evidence>
<dbReference type="Proteomes" id="UP000824469">
    <property type="component" value="Unassembled WGS sequence"/>
</dbReference>
<dbReference type="Gene3D" id="1.10.510.10">
    <property type="entry name" value="Transferase(Phosphotransferase) domain 1"/>
    <property type="match status" value="1"/>
</dbReference>
<evidence type="ECO:0000256" key="1">
    <source>
        <dbReference type="ARBA" id="ARBA00022741"/>
    </source>
</evidence>
<comment type="caution">
    <text evidence="3">The sequence shown here is derived from an EMBL/GenBank/DDBJ whole genome shotgun (WGS) entry which is preliminary data.</text>
</comment>
<dbReference type="InterPro" id="IPR011009">
    <property type="entry name" value="Kinase-like_dom_sf"/>
</dbReference>
<evidence type="ECO:0000313" key="3">
    <source>
        <dbReference type="EMBL" id="KAH9329449.1"/>
    </source>
</evidence>
<organism evidence="3 4">
    <name type="scientific">Taxus chinensis</name>
    <name type="common">Chinese yew</name>
    <name type="synonym">Taxus wallichiana var. chinensis</name>
    <dbReference type="NCBI Taxonomy" id="29808"/>
    <lineage>
        <taxon>Eukaryota</taxon>
        <taxon>Viridiplantae</taxon>
        <taxon>Streptophyta</taxon>
        <taxon>Embryophyta</taxon>
        <taxon>Tracheophyta</taxon>
        <taxon>Spermatophyta</taxon>
        <taxon>Pinopsida</taxon>
        <taxon>Pinidae</taxon>
        <taxon>Conifers II</taxon>
        <taxon>Cupressales</taxon>
        <taxon>Taxaceae</taxon>
        <taxon>Taxus</taxon>
    </lineage>
</organism>
<keyword evidence="4" id="KW-1185">Reference proteome</keyword>
<evidence type="ECO:0000256" key="2">
    <source>
        <dbReference type="ARBA" id="ARBA00022840"/>
    </source>
</evidence>
<proteinExistence type="predicted"/>
<sequence length="138" mass="15508">DHFTHKYNKIKENFMVMEENPVVIEDGQEQILDFPVITAPQGTPEYVDPKYHQCYHLIEKSDVYNFGVVLVKLLSTKLAVDITRKGNEPSLTIMAVNKIKSGALDELVDPHLEIQKNPEVKIMVCAVAELALGCLAND</sequence>
<dbReference type="PANTHER" id="PTHR46008:SF2">
    <property type="entry name" value="LEAF RUST 10 DISEASE-RESISTANCE LOCUS RECEPTOR-LIKE PROTEIN KINASE-LIKE 1.4"/>
    <property type="match status" value="1"/>
</dbReference>
<dbReference type="AlphaFoldDB" id="A0AA38LMP3"/>
<dbReference type="SUPFAM" id="SSF56112">
    <property type="entry name" value="Protein kinase-like (PK-like)"/>
    <property type="match status" value="1"/>
</dbReference>
<dbReference type="PANTHER" id="PTHR46008">
    <property type="entry name" value="LEAF RUST 10 DISEASE-RESISTANCE LOCUS RECEPTOR-LIKE PROTEIN KINASE-LIKE 1.4"/>
    <property type="match status" value="1"/>
</dbReference>
<protein>
    <recommendedName>
        <fullName evidence="5">Protein kinase domain-containing protein</fullName>
    </recommendedName>
</protein>
<reference evidence="3 4" key="1">
    <citation type="journal article" date="2021" name="Nat. Plants">
        <title>The Taxus genome provides insights into paclitaxel biosynthesis.</title>
        <authorList>
            <person name="Xiong X."/>
            <person name="Gou J."/>
            <person name="Liao Q."/>
            <person name="Li Y."/>
            <person name="Zhou Q."/>
            <person name="Bi G."/>
            <person name="Li C."/>
            <person name="Du R."/>
            <person name="Wang X."/>
            <person name="Sun T."/>
            <person name="Guo L."/>
            <person name="Liang H."/>
            <person name="Lu P."/>
            <person name="Wu Y."/>
            <person name="Zhang Z."/>
            <person name="Ro D.K."/>
            <person name="Shang Y."/>
            <person name="Huang S."/>
            <person name="Yan J."/>
        </authorList>
    </citation>
    <scope>NUCLEOTIDE SEQUENCE [LARGE SCALE GENOMIC DNA]</scope>
    <source>
        <strain evidence="3">Ta-2019</strain>
    </source>
</reference>
<name>A0AA38LMP3_TAXCH</name>
<dbReference type="GO" id="GO:0005524">
    <property type="term" value="F:ATP binding"/>
    <property type="evidence" value="ECO:0007669"/>
    <property type="project" value="UniProtKB-KW"/>
</dbReference>
<evidence type="ECO:0008006" key="5">
    <source>
        <dbReference type="Google" id="ProtNLM"/>
    </source>
</evidence>
<feature type="non-terminal residue" evidence="3">
    <location>
        <position position="138"/>
    </location>
</feature>
<gene>
    <name evidence="3" type="ORF">KI387_001557</name>
</gene>